<reference evidence="2" key="1">
    <citation type="submission" date="2021-04" db="EMBL/GenBank/DDBJ databases">
        <authorList>
            <consortium name="Molecular Ecology Group"/>
        </authorList>
    </citation>
    <scope>NUCLEOTIDE SEQUENCE</scope>
</reference>
<dbReference type="Proteomes" id="UP000678393">
    <property type="component" value="Unassembled WGS sequence"/>
</dbReference>
<dbReference type="PANTHER" id="PTHR37687">
    <property type="entry name" value="AGAP006772-PA"/>
    <property type="match status" value="1"/>
</dbReference>
<dbReference type="GO" id="GO:0006644">
    <property type="term" value="P:phospholipid metabolic process"/>
    <property type="evidence" value="ECO:0007669"/>
    <property type="project" value="InterPro"/>
</dbReference>
<dbReference type="Gene3D" id="1.20.90.10">
    <property type="entry name" value="Phospholipase A2 domain"/>
    <property type="match status" value="1"/>
</dbReference>
<dbReference type="OrthoDB" id="10043382at2759"/>
<proteinExistence type="predicted"/>
<evidence type="ECO:0000313" key="2">
    <source>
        <dbReference type="EMBL" id="CAG5116125.1"/>
    </source>
</evidence>
<protein>
    <recommendedName>
        <fullName evidence="4">Conodipine-M alpha chain</fullName>
    </recommendedName>
</protein>
<evidence type="ECO:0000256" key="1">
    <source>
        <dbReference type="SAM" id="SignalP"/>
    </source>
</evidence>
<dbReference type="AlphaFoldDB" id="A0A8S3YKK3"/>
<dbReference type="SUPFAM" id="SSF48619">
    <property type="entry name" value="Phospholipase A2, PLA2"/>
    <property type="match status" value="1"/>
</dbReference>
<keyword evidence="1" id="KW-0732">Signal</keyword>
<comment type="caution">
    <text evidence="2">The sequence shown here is derived from an EMBL/GenBank/DDBJ whole genome shotgun (WGS) entry which is preliminary data.</text>
</comment>
<name>A0A8S3YKK3_9EUPU</name>
<dbReference type="EMBL" id="CAJHNH020000213">
    <property type="protein sequence ID" value="CAG5116125.1"/>
    <property type="molecule type" value="Genomic_DNA"/>
</dbReference>
<keyword evidence="3" id="KW-1185">Reference proteome</keyword>
<gene>
    <name evidence="2" type="ORF">CUNI_LOCUS1683</name>
</gene>
<organism evidence="2 3">
    <name type="scientific">Candidula unifasciata</name>
    <dbReference type="NCBI Taxonomy" id="100452"/>
    <lineage>
        <taxon>Eukaryota</taxon>
        <taxon>Metazoa</taxon>
        <taxon>Spiralia</taxon>
        <taxon>Lophotrochozoa</taxon>
        <taxon>Mollusca</taxon>
        <taxon>Gastropoda</taxon>
        <taxon>Heterobranchia</taxon>
        <taxon>Euthyneura</taxon>
        <taxon>Panpulmonata</taxon>
        <taxon>Eupulmonata</taxon>
        <taxon>Stylommatophora</taxon>
        <taxon>Helicina</taxon>
        <taxon>Helicoidea</taxon>
        <taxon>Geomitridae</taxon>
        <taxon>Candidula</taxon>
    </lineage>
</organism>
<feature type="signal peptide" evidence="1">
    <location>
        <begin position="1"/>
        <end position="21"/>
    </location>
</feature>
<evidence type="ECO:0008006" key="4">
    <source>
        <dbReference type="Google" id="ProtNLM"/>
    </source>
</evidence>
<feature type="chain" id="PRO_5035791076" description="Conodipine-M alpha chain" evidence="1">
    <location>
        <begin position="22"/>
        <end position="323"/>
    </location>
</feature>
<dbReference type="PANTHER" id="PTHR37687:SF1">
    <property type="entry name" value="AGAP006772-PA"/>
    <property type="match status" value="1"/>
</dbReference>
<dbReference type="InterPro" id="IPR038875">
    <property type="entry name" value="PLA2_conodipine-like"/>
</dbReference>
<dbReference type="GO" id="GO:0004623">
    <property type="term" value="F:phospholipase A2 activity"/>
    <property type="evidence" value="ECO:0007669"/>
    <property type="project" value="InterPro"/>
</dbReference>
<accession>A0A8S3YKK3</accession>
<evidence type="ECO:0000313" key="3">
    <source>
        <dbReference type="Proteomes" id="UP000678393"/>
    </source>
</evidence>
<dbReference type="InterPro" id="IPR036444">
    <property type="entry name" value="PLipase_A2_dom_sf"/>
</dbReference>
<dbReference type="GO" id="GO:0050482">
    <property type="term" value="P:arachidonate secretion"/>
    <property type="evidence" value="ECO:0007669"/>
    <property type="project" value="InterPro"/>
</dbReference>
<sequence>MAAFLTTVILHNVLIAVSTSASDSPANGTDICYRYDVSGCSIPFGLNFFYKKRFTPSCNRHDICYSCAVAYNMTRATCDRAFRHDTTTACRNDFLHSSFDKENPRPREHIQKLQRQTDVLAILDKFAGKFKPIFWEVIASHNMLCNKMDKYECAHEFIQLYTDKVVTKWAGMLARYLQVNDNMVQKSSLLQHFLPSIRKEHAASISGSEINTDLKHERHDKFVFRQAKEKVILPRQKSPEGAFLESNSNDNEFCKKIQRNVLSSGSFNKLTVELKCTEIKLIQCMFFSEVYYMAVHLFGSSRFSYQSEFYCNESFVPQCLPPH</sequence>